<dbReference type="GO" id="GO:0098553">
    <property type="term" value="C:lumenal side of endoplasmic reticulum membrane"/>
    <property type="evidence" value="ECO:0007669"/>
    <property type="project" value="TreeGrafter"/>
</dbReference>
<feature type="compositionally biased region" description="Acidic residues" evidence="8">
    <location>
        <begin position="68"/>
        <end position="80"/>
    </location>
</feature>
<dbReference type="GO" id="GO:0042500">
    <property type="term" value="F:aspartic endopeptidase activity, intramembrane cleaving"/>
    <property type="evidence" value="ECO:0007669"/>
    <property type="project" value="InterPro"/>
</dbReference>
<dbReference type="AlphaFoldDB" id="A0A6A6J795"/>
<keyword evidence="4" id="KW-0378">Hydrolase</keyword>
<evidence type="ECO:0008006" key="12">
    <source>
        <dbReference type="Google" id="ProtNLM"/>
    </source>
</evidence>
<evidence type="ECO:0000256" key="2">
    <source>
        <dbReference type="ARBA" id="ARBA00006859"/>
    </source>
</evidence>
<evidence type="ECO:0000256" key="7">
    <source>
        <dbReference type="ARBA" id="ARBA00023136"/>
    </source>
</evidence>
<dbReference type="GeneID" id="54577957"/>
<dbReference type="OrthoDB" id="29661at2759"/>
<keyword evidence="7 9" id="KW-0472">Membrane</keyword>
<dbReference type="GO" id="GO:0006465">
    <property type="term" value="P:signal peptide processing"/>
    <property type="evidence" value="ECO:0007669"/>
    <property type="project" value="TreeGrafter"/>
</dbReference>
<evidence type="ECO:0000256" key="8">
    <source>
        <dbReference type="SAM" id="MobiDB-lite"/>
    </source>
</evidence>
<dbReference type="PANTHER" id="PTHR12174">
    <property type="entry name" value="SIGNAL PEPTIDE PEPTIDASE"/>
    <property type="match status" value="1"/>
</dbReference>
<accession>A0A6A6J795</accession>
<feature type="transmembrane region" description="Helical" evidence="9">
    <location>
        <begin position="428"/>
        <end position="445"/>
    </location>
</feature>
<gene>
    <name evidence="10" type="ORF">BU26DRAFT_446697</name>
</gene>
<dbReference type="RefSeq" id="XP_033692327.1">
    <property type="nucleotide sequence ID" value="XM_033824627.1"/>
</dbReference>
<keyword evidence="5" id="KW-0256">Endoplasmic reticulum</keyword>
<feature type="compositionally biased region" description="Basic and acidic residues" evidence="8">
    <location>
        <begin position="544"/>
        <end position="561"/>
    </location>
</feature>
<keyword evidence="3 9" id="KW-0812">Transmembrane</keyword>
<dbReference type="PANTHER" id="PTHR12174:SF23">
    <property type="entry name" value="MINOR HISTOCOMPATIBILITY ANTIGEN H13"/>
    <property type="match status" value="1"/>
</dbReference>
<proteinExistence type="inferred from homology"/>
<feature type="transmembrane region" description="Helical" evidence="9">
    <location>
        <begin position="279"/>
        <end position="299"/>
    </location>
</feature>
<dbReference type="EMBL" id="ML987189">
    <property type="protein sequence ID" value="KAF2257323.1"/>
    <property type="molecule type" value="Genomic_DNA"/>
</dbReference>
<keyword evidence="11" id="KW-1185">Reference proteome</keyword>
<evidence type="ECO:0000313" key="10">
    <source>
        <dbReference type="EMBL" id="KAF2257323.1"/>
    </source>
</evidence>
<evidence type="ECO:0000256" key="6">
    <source>
        <dbReference type="ARBA" id="ARBA00022989"/>
    </source>
</evidence>
<reference evidence="10" key="1">
    <citation type="journal article" date="2020" name="Stud. Mycol.">
        <title>101 Dothideomycetes genomes: a test case for predicting lifestyles and emergence of pathogens.</title>
        <authorList>
            <person name="Haridas S."/>
            <person name="Albert R."/>
            <person name="Binder M."/>
            <person name="Bloem J."/>
            <person name="Labutti K."/>
            <person name="Salamov A."/>
            <person name="Andreopoulos B."/>
            <person name="Baker S."/>
            <person name="Barry K."/>
            <person name="Bills G."/>
            <person name="Bluhm B."/>
            <person name="Cannon C."/>
            <person name="Castanera R."/>
            <person name="Culley D."/>
            <person name="Daum C."/>
            <person name="Ezra D."/>
            <person name="Gonzalez J."/>
            <person name="Henrissat B."/>
            <person name="Kuo A."/>
            <person name="Liang C."/>
            <person name="Lipzen A."/>
            <person name="Lutzoni F."/>
            <person name="Magnuson J."/>
            <person name="Mondo S."/>
            <person name="Nolan M."/>
            <person name="Ohm R."/>
            <person name="Pangilinan J."/>
            <person name="Park H.-J."/>
            <person name="Ramirez L."/>
            <person name="Alfaro M."/>
            <person name="Sun H."/>
            <person name="Tritt A."/>
            <person name="Yoshinaga Y."/>
            <person name="Zwiers L.-H."/>
            <person name="Turgeon B."/>
            <person name="Goodwin S."/>
            <person name="Spatafora J."/>
            <person name="Crous P."/>
            <person name="Grigoriev I."/>
        </authorList>
    </citation>
    <scope>NUCLEOTIDE SEQUENCE</scope>
    <source>
        <strain evidence="10">CBS 122368</strain>
    </source>
</reference>
<name>A0A6A6J795_9PLEO</name>
<evidence type="ECO:0000256" key="9">
    <source>
        <dbReference type="SAM" id="Phobius"/>
    </source>
</evidence>
<feature type="transmembrane region" description="Helical" evidence="9">
    <location>
        <begin position="28"/>
        <end position="47"/>
    </location>
</feature>
<dbReference type="InterPro" id="IPR007369">
    <property type="entry name" value="Peptidase_A22B_SPP"/>
</dbReference>
<protein>
    <recommendedName>
        <fullName evidence="12">Intramembrane protease 2</fullName>
    </recommendedName>
</protein>
<dbReference type="GO" id="GO:0098554">
    <property type="term" value="C:cytoplasmic side of endoplasmic reticulum membrane"/>
    <property type="evidence" value="ECO:0007669"/>
    <property type="project" value="TreeGrafter"/>
</dbReference>
<feature type="region of interest" description="Disordered" evidence="8">
    <location>
        <begin position="51"/>
        <end position="86"/>
    </location>
</feature>
<feature type="transmembrane region" description="Helical" evidence="9">
    <location>
        <begin position="342"/>
        <end position="362"/>
    </location>
</feature>
<dbReference type="Pfam" id="PF04258">
    <property type="entry name" value="Peptidase_A22B"/>
    <property type="match status" value="1"/>
</dbReference>
<feature type="transmembrane region" description="Helical" evidence="9">
    <location>
        <begin position="125"/>
        <end position="145"/>
    </location>
</feature>
<evidence type="ECO:0000256" key="4">
    <source>
        <dbReference type="ARBA" id="ARBA00022801"/>
    </source>
</evidence>
<dbReference type="InterPro" id="IPR006639">
    <property type="entry name" value="Preselin/SPP"/>
</dbReference>
<feature type="compositionally biased region" description="Basic and acidic residues" evidence="8">
    <location>
        <begin position="522"/>
        <end position="534"/>
    </location>
</feature>
<feature type="region of interest" description="Disordered" evidence="8">
    <location>
        <begin position="576"/>
        <end position="628"/>
    </location>
</feature>
<feature type="compositionally biased region" description="Basic residues" evidence="8">
    <location>
        <begin position="577"/>
        <end position="586"/>
    </location>
</feature>
<dbReference type="GO" id="GO:0033619">
    <property type="term" value="P:membrane protein proteolysis"/>
    <property type="evidence" value="ECO:0007669"/>
    <property type="project" value="TreeGrafter"/>
</dbReference>
<dbReference type="Proteomes" id="UP000800094">
    <property type="component" value="Unassembled WGS sequence"/>
</dbReference>
<evidence type="ECO:0000256" key="5">
    <source>
        <dbReference type="ARBA" id="ARBA00022824"/>
    </source>
</evidence>
<feature type="transmembrane region" description="Helical" evidence="9">
    <location>
        <begin position="231"/>
        <end position="250"/>
    </location>
</feature>
<feature type="region of interest" description="Disordered" evidence="8">
    <location>
        <begin position="522"/>
        <end position="561"/>
    </location>
</feature>
<keyword evidence="6 9" id="KW-1133">Transmembrane helix</keyword>
<evidence type="ECO:0000256" key="3">
    <source>
        <dbReference type="ARBA" id="ARBA00022692"/>
    </source>
</evidence>
<comment type="similarity">
    <text evidence="2">Belongs to the peptidase A22B family.</text>
</comment>
<sequence>MAEPGVGARILGRIFYEFSLVQPMLPTYAHLIVSALFPIYAGAHASLTRPSSAAKPTKRKHKARTGADEDESTEEEEEEEEHKMEGLAPTDAIMMPLFAGITLAALYFLIQWLKDPAILNKILNGYFALFAVFSVSRLITDVLDIGHSIIFPRRYALGGALYHVHGNEKKATPVAGDTKDKQTIPSPLPGFLAKLPLSDRWREILWADRAMPGNKWTLRLYLHRIFAGKMLIGPHGVVGAITAVLAVAYFNLVDKPWYLTNLMGFGFSYGALQLMSPTTFATGSLILGALFFYDIYFVFYTPMMVTVAKSLDVPIKLVFPRPAPADEPSAKAQHAMLGLGDVVLPGIMIGLALRFDLFLFYLRRQTRTQAVEGSDETVVKPKYFSLAGRWSDHFWTHSLTGRPLFPTADESKPEPPFTFPKTYFKASLIGYVIGMLATLGVMQVWGHAQPALLYLVPGVLGSLWLTALVRGEIGLMWRFSEATEEEEESASKEDGKTKAKASAERSSFFSFFSDKKSQEREARMKDALRKHVSYDGESEDDADASSKEKKDKVREMAGHRSEREVFSFSIEAPWTLKHPRSVRRGSSHQEPKEEEEEQSPLEKDKPNWAPPPTETKAVEPSGKRVRLT</sequence>
<evidence type="ECO:0000313" key="11">
    <source>
        <dbReference type="Proteomes" id="UP000800094"/>
    </source>
</evidence>
<dbReference type="SMART" id="SM00730">
    <property type="entry name" value="PSN"/>
    <property type="match status" value="1"/>
</dbReference>
<feature type="transmembrane region" description="Helical" evidence="9">
    <location>
        <begin position="451"/>
        <end position="469"/>
    </location>
</feature>
<comment type="subcellular location">
    <subcellularLocation>
        <location evidence="1">Endoplasmic reticulum membrane</location>
        <topology evidence="1">Multi-pass membrane protein</topology>
    </subcellularLocation>
</comment>
<organism evidence="10 11">
    <name type="scientific">Trematosphaeria pertusa</name>
    <dbReference type="NCBI Taxonomy" id="390896"/>
    <lineage>
        <taxon>Eukaryota</taxon>
        <taxon>Fungi</taxon>
        <taxon>Dikarya</taxon>
        <taxon>Ascomycota</taxon>
        <taxon>Pezizomycotina</taxon>
        <taxon>Dothideomycetes</taxon>
        <taxon>Pleosporomycetidae</taxon>
        <taxon>Pleosporales</taxon>
        <taxon>Massarineae</taxon>
        <taxon>Trematosphaeriaceae</taxon>
        <taxon>Trematosphaeria</taxon>
    </lineage>
</organism>
<evidence type="ECO:0000256" key="1">
    <source>
        <dbReference type="ARBA" id="ARBA00004477"/>
    </source>
</evidence>
<feature type="transmembrane region" description="Helical" evidence="9">
    <location>
        <begin position="92"/>
        <end position="113"/>
    </location>
</feature>